<dbReference type="PANTHER" id="PTHR17985">
    <property type="entry name" value="SER/THR-RICH PROTEIN T10 IN DGCR REGION"/>
    <property type="match status" value="1"/>
</dbReference>
<organism evidence="1 2">
    <name type="scientific">Algoriphagus halophilus</name>
    <dbReference type="NCBI Taxonomy" id="226505"/>
    <lineage>
        <taxon>Bacteria</taxon>
        <taxon>Pseudomonadati</taxon>
        <taxon>Bacteroidota</taxon>
        <taxon>Cytophagia</taxon>
        <taxon>Cytophagales</taxon>
        <taxon>Cyclobacteriaceae</taxon>
        <taxon>Algoriphagus</taxon>
    </lineage>
</organism>
<name>A0A1N6HUX9_9BACT</name>
<dbReference type="RefSeq" id="WP_074226787.1">
    <property type="nucleotide sequence ID" value="NZ_FSRC01000004.1"/>
</dbReference>
<keyword evidence="2" id="KW-1185">Reference proteome</keyword>
<dbReference type="STRING" id="226505.SAMN05444394_4014"/>
<dbReference type="PANTHER" id="PTHR17985:SF8">
    <property type="entry name" value="TRANSPORT AND GOLGI ORGANIZATION PROTEIN 2 HOMOLOG"/>
    <property type="match status" value="1"/>
</dbReference>
<reference evidence="2" key="1">
    <citation type="submission" date="2016-11" db="EMBL/GenBank/DDBJ databases">
        <authorList>
            <person name="Varghese N."/>
            <person name="Submissions S."/>
        </authorList>
    </citation>
    <scope>NUCLEOTIDE SEQUENCE [LARGE SCALE GENOMIC DNA]</scope>
    <source>
        <strain evidence="2">DSM 15292</strain>
    </source>
</reference>
<dbReference type="AlphaFoldDB" id="A0A1N6HUX9"/>
<gene>
    <name evidence="1" type="ORF">SAMN05444394_4014</name>
</gene>
<dbReference type="Proteomes" id="UP000185221">
    <property type="component" value="Unassembled WGS sequence"/>
</dbReference>
<protein>
    <submittedName>
        <fullName evidence="1">Uncharacterized conserved protein, contains NRDE domain</fullName>
    </submittedName>
</protein>
<evidence type="ECO:0000313" key="1">
    <source>
        <dbReference type="EMBL" id="SIO23469.1"/>
    </source>
</evidence>
<proteinExistence type="predicted"/>
<dbReference type="Pfam" id="PF05742">
    <property type="entry name" value="TANGO2"/>
    <property type="match status" value="1"/>
</dbReference>
<sequence>MCLVVFSWKKHPDYPLVIRANRDEFFMRPSKKIHLWKTGFYAGKDLKSEGTWMGFHPNGKWSLLTYYRDFHHPKKALISRGKLVQNFLESSSSPLDYLKEVQTNQEKYDGFNLLVSDGNHLLYYSNYGEDITEVEPGIHGLSNGLLNAPWPKVQLAKKQLIEQIENRINAESLLNILNSKETFPLEKLPDTGVPPKMEEGLSAQFIRLNDNYGTVSSAALVLEKSGNVTFKERSFEWDYRKFTDETYRFKAQT</sequence>
<dbReference type="EMBL" id="FSRC01000004">
    <property type="protein sequence ID" value="SIO23469.1"/>
    <property type="molecule type" value="Genomic_DNA"/>
</dbReference>
<dbReference type="OrthoDB" id="4380123at2"/>
<evidence type="ECO:0000313" key="2">
    <source>
        <dbReference type="Proteomes" id="UP000185221"/>
    </source>
</evidence>
<dbReference type="InterPro" id="IPR008551">
    <property type="entry name" value="TANGO2"/>
</dbReference>
<accession>A0A1N6HUX9</accession>